<protein>
    <submittedName>
        <fullName evidence="2">Glycosyltransferase</fullName>
    </submittedName>
</protein>
<sequence length="257" mass="30206">MDVLNIKTSPRTTKVVSFANDCCKFENPLKLKGYTEKYLKIKGNYLQSYKFFDEYKNEIQRLFECGTGIIERVDSSKFAQDQRHKLCVHTRVGDFIPDKLLESKKEFVEPAVKYVFEYLAKKLGKEKVVLGIFGDDQKFMKNLNFSEIPFSYIYGPSMRLRCDDFCLVSRHCDSFLMTASGSTFAWWMAYLMKNENAPIFYNSITSDFGNFSKDIHDFDIFPKEWIKLGLSKETGQIFEEKQWWYQRHGLKPDIDLS</sequence>
<evidence type="ECO:0000313" key="2">
    <source>
        <dbReference type="WBParaSite" id="JU765_v2.g15484.t1"/>
    </source>
</evidence>
<reference evidence="2" key="1">
    <citation type="submission" date="2022-11" db="UniProtKB">
        <authorList>
            <consortium name="WormBaseParasite"/>
        </authorList>
    </citation>
    <scope>IDENTIFICATION</scope>
</reference>
<dbReference type="WBParaSite" id="JU765_v2.g15484.t1">
    <property type="protein sequence ID" value="JU765_v2.g15484.t1"/>
    <property type="gene ID" value="JU765_v2.g15484"/>
</dbReference>
<accession>A0AC34QDT8</accession>
<organism evidence="1 2">
    <name type="scientific">Panagrolaimus sp. JU765</name>
    <dbReference type="NCBI Taxonomy" id="591449"/>
    <lineage>
        <taxon>Eukaryota</taxon>
        <taxon>Metazoa</taxon>
        <taxon>Ecdysozoa</taxon>
        <taxon>Nematoda</taxon>
        <taxon>Chromadorea</taxon>
        <taxon>Rhabditida</taxon>
        <taxon>Tylenchina</taxon>
        <taxon>Panagrolaimomorpha</taxon>
        <taxon>Panagrolaimoidea</taxon>
        <taxon>Panagrolaimidae</taxon>
        <taxon>Panagrolaimus</taxon>
    </lineage>
</organism>
<dbReference type="Proteomes" id="UP000887576">
    <property type="component" value="Unplaced"/>
</dbReference>
<evidence type="ECO:0000313" key="1">
    <source>
        <dbReference type="Proteomes" id="UP000887576"/>
    </source>
</evidence>
<name>A0AC34QDT8_9BILA</name>
<proteinExistence type="predicted"/>